<dbReference type="PANTHER" id="PTHR47966:SF74">
    <property type="entry name" value="AGR407CP"/>
    <property type="match status" value="1"/>
</dbReference>
<dbReference type="Gene3D" id="2.40.70.10">
    <property type="entry name" value="Acid Proteases"/>
    <property type="match status" value="1"/>
</dbReference>
<comment type="similarity">
    <text evidence="1">Belongs to the peptidase A1 family.</text>
</comment>
<protein>
    <recommendedName>
        <fullName evidence="3">Peptidase A1 domain-containing protein</fullName>
    </recommendedName>
</protein>
<dbReference type="Proteomes" id="UP000007800">
    <property type="component" value="Unassembled WGS sequence"/>
</dbReference>
<feature type="region of interest" description="Disordered" evidence="2">
    <location>
        <begin position="295"/>
        <end position="325"/>
    </location>
</feature>
<dbReference type="OrthoDB" id="771136at2759"/>
<reference evidence="4 5" key="1">
    <citation type="submission" date="2008-07" db="EMBL/GenBank/DDBJ databases">
        <authorList>
            <person name="El-Sayed N."/>
            <person name="Caler E."/>
            <person name="Inman J."/>
            <person name="Amedeo P."/>
            <person name="Hass B."/>
            <person name="Wortman J."/>
        </authorList>
    </citation>
    <scope>NUCLEOTIDE SEQUENCE [LARGE SCALE GENOMIC DNA]</scope>
    <source>
        <strain evidence="5">ATCC 50983 / TXsc</strain>
    </source>
</reference>
<dbReference type="InterPro" id="IPR021109">
    <property type="entry name" value="Peptidase_aspartic_dom_sf"/>
</dbReference>
<gene>
    <name evidence="4" type="ORF">Pmar_PMAR020398</name>
</gene>
<dbReference type="CDD" id="cd05471">
    <property type="entry name" value="pepsin_like"/>
    <property type="match status" value="1"/>
</dbReference>
<organism evidence="5">
    <name type="scientific">Perkinsus marinus (strain ATCC 50983 / TXsc)</name>
    <dbReference type="NCBI Taxonomy" id="423536"/>
    <lineage>
        <taxon>Eukaryota</taxon>
        <taxon>Sar</taxon>
        <taxon>Alveolata</taxon>
        <taxon>Perkinsozoa</taxon>
        <taxon>Perkinsea</taxon>
        <taxon>Perkinsida</taxon>
        <taxon>Perkinsidae</taxon>
        <taxon>Perkinsus</taxon>
    </lineage>
</organism>
<dbReference type="RefSeq" id="XP_002775423.1">
    <property type="nucleotide sequence ID" value="XM_002775377.1"/>
</dbReference>
<dbReference type="SUPFAM" id="SSF50630">
    <property type="entry name" value="Acid proteases"/>
    <property type="match status" value="1"/>
</dbReference>
<dbReference type="InterPro" id="IPR034164">
    <property type="entry name" value="Pepsin-like_dom"/>
</dbReference>
<keyword evidence="5" id="KW-1185">Reference proteome</keyword>
<evidence type="ECO:0000259" key="3">
    <source>
        <dbReference type="PROSITE" id="PS51767"/>
    </source>
</evidence>
<dbReference type="InterPro" id="IPR033121">
    <property type="entry name" value="PEPTIDASE_A1"/>
</dbReference>
<dbReference type="PROSITE" id="PS51767">
    <property type="entry name" value="PEPTIDASE_A1"/>
    <property type="match status" value="1"/>
</dbReference>
<dbReference type="EMBL" id="GG679899">
    <property type="protein sequence ID" value="EER07239.1"/>
    <property type="molecule type" value="Genomic_DNA"/>
</dbReference>
<dbReference type="Pfam" id="PF00026">
    <property type="entry name" value="Asp"/>
    <property type="match status" value="1"/>
</dbReference>
<dbReference type="GO" id="GO:0004190">
    <property type="term" value="F:aspartic-type endopeptidase activity"/>
    <property type="evidence" value="ECO:0007669"/>
    <property type="project" value="InterPro"/>
</dbReference>
<dbReference type="GeneID" id="9060008"/>
<dbReference type="InParanoid" id="C5L6X7"/>
<sequence length="335" mass="36877">MGSSITFGGLDGAMCVAAGWHGWQHIVNRYRPDTLTWTPLVGHVYWAMETVLEVLEEKPHEKDGLAGDAAGAVSEDGKNDANDDIGAFPRQLFIQRQAVVLDSGTSYLLVPRPDFVKFLSALLPSDKLAECSALKPSNLLVLVANRQFPIFPADYFTGPALSGGQCVLEVQMGHDTSPWVFGDTFMKKFYTVFDVGHSRIGLADRLHVPEHSASRMVVNSPLLPQEQDAHDFRETELGALVAVALVTLLCFMAATSTSVPHFGASQAIGIFERFHPESYDVARMPNLTTPLITREQHRAHRGGYRAPHRGEPARPPPPTTTTLPPATTYYFYYQV</sequence>
<dbReference type="MEROPS" id="A01.057"/>
<dbReference type="InterPro" id="IPR001461">
    <property type="entry name" value="Aspartic_peptidase_A1"/>
</dbReference>
<proteinExistence type="inferred from homology"/>
<feature type="domain" description="Peptidase A1" evidence="3">
    <location>
        <begin position="1"/>
        <end position="203"/>
    </location>
</feature>
<dbReference type="AlphaFoldDB" id="C5L6X7"/>
<name>C5L6X7_PERM5</name>
<evidence type="ECO:0000313" key="4">
    <source>
        <dbReference type="EMBL" id="EER07239.1"/>
    </source>
</evidence>
<accession>C5L6X7</accession>
<evidence type="ECO:0000256" key="1">
    <source>
        <dbReference type="ARBA" id="ARBA00007447"/>
    </source>
</evidence>
<dbReference type="PRINTS" id="PR00792">
    <property type="entry name" value="PEPSIN"/>
</dbReference>
<feature type="compositionally biased region" description="Basic residues" evidence="2">
    <location>
        <begin position="297"/>
        <end position="307"/>
    </location>
</feature>
<dbReference type="PANTHER" id="PTHR47966">
    <property type="entry name" value="BETA-SITE APP-CLEAVING ENZYME, ISOFORM A-RELATED"/>
    <property type="match status" value="1"/>
</dbReference>
<evidence type="ECO:0000313" key="5">
    <source>
        <dbReference type="Proteomes" id="UP000007800"/>
    </source>
</evidence>
<evidence type="ECO:0000256" key="2">
    <source>
        <dbReference type="SAM" id="MobiDB-lite"/>
    </source>
</evidence>
<dbReference type="GO" id="GO:0006508">
    <property type="term" value="P:proteolysis"/>
    <property type="evidence" value="ECO:0007669"/>
    <property type="project" value="InterPro"/>
</dbReference>